<dbReference type="InterPro" id="IPR001375">
    <property type="entry name" value="Peptidase_S9_cat"/>
</dbReference>
<dbReference type="AlphaFoldDB" id="F0S5I4"/>
<sequence>MFSKLNFNTLNPLLKFSLGVFILLIYACKGEVYKDKVPTEYFFRNSEVSSFRISPDGKYISFLRTNQNGDKNLFIKNVADKKELQLTSFEGKSIRDYRWIGCRYFSLIVEDAACKDFGLYTLQSNGDDLDEVVFSNSVTKIDFIQKGNRSDNSSILFSMNDRDPERTDVYELSLETGEKRNIMSNPGNFIEWFADGDNVIRLARGSESTNENWYYRSGNKEGFKKIVSNYFTTNIKPIAFVKSQKHTIYALSNLGRDKYALVEFDCNNGKEIRTIYETKDADILDFLYSPKIDKVVYVSTGLGKGKIHFLSPNIEAYYARLNKRLGTDIIEIVDHDELEHNIILRAYSDIEPGSFYLYSSKKDSLRKLSDINSKIDSSQMSVMKPVSYKNREGVNIHAYLTLPKNTNRKSCPLIVMPHGGPYQRTHWGYDAEVQFFANRGYAVFQPNFRGSTGYGKAFFNAGLRKWNENIQNDVEDGVNWLIENNMIDSARIVAYGRGFGGLTAINLAIEQPHIYKCVISYSGILNLFTYIKSTPLYYKPHRYVIEELLGNPEKDIDYIKSVSPIFNLKKLNRPVFFFQGGKDARANMVETNQFLRELKKYNKEVEYVLREDEGYKIGKFENKVHFYNAVDNFLKSHLK</sequence>
<dbReference type="SUPFAM" id="SSF69304">
    <property type="entry name" value="Tricorn protease N-terminal domain"/>
    <property type="match status" value="1"/>
</dbReference>
<dbReference type="PROSITE" id="PS51257">
    <property type="entry name" value="PROKAR_LIPOPROTEIN"/>
    <property type="match status" value="1"/>
</dbReference>
<dbReference type="Gene3D" id="3.40.50.1820">
    <property type="entry name" value="alpha/beta hydrolase"/>
    <property type="match status" value="1"/>
</dbReference>
<accession>F0S5I4</accession>
<dbReference type="Proteomes" id="UP000000310">
    <property type="component" value="Chromosome"/>
</dbReference>
<dbReference type="InterPro" id="IPR002470">
    <property type="entry name" value="Peptidase_S9A"/>
</dbReference>
<dbReference type="PANTHER" id="PTHR42776">
    <property type="entry name" value="SERINE PEPTIDASE S9 FAMILY MEMBER"/>
    <property type="match status" value="1"/>
</dbReference>
<dbReference type="STRING" id="762903.Pedsa_2606"/>
<dbReference type="InterPro" id="IPR011042">
    <property type="entry name" value="6-blade_b-propeller_TolB-like"/>
</dbReference>
<evidence type="ECO:0000313" key="4">
    <source>
        <dbReference type="Proteomes" id="UP000000310"/>
    </source>
</evidence>
<dbReference type="EMBL" id="CP002545">
    <property type="protein sequence ID" value="ADY53148.1"/>
    <property type="molecule type" value="Genomic_DNA"/>
</dbReference>
<dbReference type="Pfam" id="PF00326">
    <property type="entry name" value="Peptidase_S9"/>
    <property type="match status" value="1"/>
</dbReference>
<dbReference type="HOGENOM" id="CLU_008615_3_1_10"/>
<proteinExistence type="predicted"/>
<dbReference type="Gene3D" id="2.120.10.30">
    <property type="entry name" value="TolB, C-terminal domain"/>
    <property type="match status" value="1"/>
</dbReference>
<evidence type="ECO:0000313" key="3">
    <source>
        <dbReference type="EMBL" id="ADY53148.1"/>
    </source>
</evidence>
<protein>
    <submittedName>
        <fullName evidence="3">Peptidase S9 prolyl oligopeptidase active site domain protein</fullName>
    </submittedName>
</protein>
<evidence type="ECO:0000259" key="2">
    <source>
        <dbReference type="Pfam" id="PF00326"/>
    </source>
</evidence>
<dbReference type="PRINTS" id="PR00862">
    <property type="entry name" value="PROLIGOPTASE"/>
</dbReference>
<dbReference type="PANTHER" id="PTHR42776:SF27">
    <property type="entry name" value="DIPEPTIDYL PEPTIDASE FAMILY MEMBER 6"/>
    <property type="match status" value="1"/>
</dbReference>
<dbReference type="InterPro" id="IPR029058">
    <property type="entry name" value="AB_hydrolase_fold"/>
</dbReference>
<feature type="domain" description="Peptidase S9 prolyl oligopeptidase catalytic" evidence="2">
    <location>
        <begin position="427"/>
        <end position="639"/>
    </location>
</feature>
<keyword evidence="4" id="KW-1185">Reference proteome</keyword>
<name>F0S5I4_PSESL</name>
<dbReference type="KEGG" id="psn:Pedsa_2606"/>
<dbReference type="GO" id="GO:0004252">
    <property type="term" value="F:serine-type endopeptidase activity"/>
    <property type="evidence" value="ECO:0007669"/>
    <property type="project" value="InterPro"/>
</dbReference>
<organism evidence="3 4">
    <name type="scientific">Pseudopedobacter saltans (strain ATCC 51119 / DSM 12145 / JCM 21818 / CCUG 39354 / LMG 10337 / NBRC 100064 / NCIMB 13643)</name>
    <name type="common">Pedobacter saltans</name>
    <dbReference type="NCBI Taxonomy" id="762903"/>
    <lineage>
        <taxon>Bacteria</taxon>
        <taxon>Pseudomonadati</taxon>
        <taxon>Bacteroidota</taxon>
        <taxon>Sphingobacteriia</taxon>
        <taxon>Sphingobacteriales</taxon>
        <taxon>Sphingobacteriaceae</taxon>
        <taxon>Pseudopedobacter</taxon>
    </lineage>
</organism>
<keyword evidence="1" id="KW-0378">Hydrolase</keyword>
<dbReference type="eggNOG" id="COG1506">
    <property type="taxonomic scope" value="Bacteria"/>
</dbReference>
<reference evidence="3 4" key="1">
    <citation type="journal article" date="2011" name="Stand. Genomic Sci.">
        <title>Complete genome sequence of the gliding, heparinolytic Pedobacter saltans type strain (113).</title>
        <authorList>
            <person name="Liolios K."/>
            <person name="Sikorski J."/>
            <person name="Lu M."/>
            <person name="Nolan M."/>
            <person name="Lapidus A."/>
            <person name="Lucas S."/>
            <person name="Hammon N."/>
            <person name="Deshpande S."/>
            <person name="Cheng J.F."/>
            <person name="Tapia R."/>
            <person name="Han C."/>
            <person name="Goodwin L."/>
            <person name="Pitluck S."/>
            <person name="Huntemann M."/>
            <person name="Ivanova N."/>
            <person name="Pagani I."/>
            <person name="Mavromatis K."/>
            <person name="Ovchinikova G."/>
            <person name="Pati A."/>
            <person name="Chen A."/>
            <person name="Palaniappan K."/>
            <person name="Land M."/>
            <person name="Hauser L."/>
            <person name="Brambilla E.M."/>
            <person name="Kotsyurbenko O."/>
            <person name="Rohde M."/>
            <person name="Tindall B.J."/>
            <person name="Abt B."/>
            <person name="Goker M."/>
            <person name="Detter J.C."/>
            <person name="Woyke T."/>
            <person name="Bristow J."/>
            <person name="Eisen J.A."/>
            <person name="Markowitz V."/>
            <person name="Hugenholtz P."/>
            <person name="Klenk H.P."/>
            <person name="Kyrpides N.C."/>
        </authorList>
    </citation>
    <scope>NUCLEOTIDE SEQUENCE [LARGE SCALE GENOMIC DNA]</scope>
    <source>
        <strain evidence="4">ATCC 51119 / DSM 12145 / JCM 21818 / LMG 10337 / NBRC 100064 / NCIMB 13643</strain>
    </source>
</reference>
<evidence type="ECO:0000256" key="1">
    <source>
        <dbReference type="ARBA" id="ARBA00022801"/>
    </source>
</evidence>
<gene>
    <name evidence="3" type="ordered locus">Pedsa_2606</name>
</gene>
<dbReference type="GO" id="GO:0006508">
    <property type="term" value="P:proteolysis"/>
    <property type="evidence" value="ECO:0007669"/>
    <property type="project" value="InterPro"/>
</dbReference>
<dbReference type="SUPFAM" id="SSF53474">
    <property type="entry name" value="alpha/beta-Hydrolases"/>
    <property type="match status" value="1"/>
</dbReference>
<reference evidence="4" key="2">
    <citation type="submission" date="2011-02" db="EMBL/GenBank/DDBJ databases">
        <title>The complete genome of Pedobacter saltans DSM 12145.</title>
        <authorList>
            <consortium name="US DOE Joint Genome Institute (JGI-PGF)"/>
            <person name="Lucas S."/>
            <person name="Copeland A."/>
            <person name="Lapidus A."/>
            <person name="Bruce D."/>
            <person name="Goodwin L."/>
            <person name="Pitluck S."/>
            <person name="Kyrpides N."/>
            <person name="Mavromatis K."/>
            <person name="Pagani I."/>
            <person name="Ivanova N."/>
            <person name="Ovchinnikova G."/>
            <person name="Lu M."/>
            <person name="Detter J.C."/>
            <person name="Han C."/>
            <person name="Land M."/>
            <person name="Hauser L."/>
            <person name="Markowitz V."/>
            <person name="Cheng J.-F."/>
            <person name="Hugenholtz P."/>
            <person name="Woyke T."/>
            <person name="Wu D."/>
            <person name="Tindall B."/>
            <person name="Pomrenke H.G."/>
            <person name="Brambilla E."/>
            <person name="Klenk H.-P."/>
            <person name="Eisen J.A."/>
        </authorList>
    </citation>
    <scope>NUCLEOTIDE SEQUENCE [LARGE SCALE GENOMIC DNA]</scope>
    <source>
        <strain evidence="4">ATCC 51119 / DSM 12145 / JCM 21818 / LMG 10337 / NBRC 100064 / NCIMB 13643</strain>
    </source>
</reference>